<feature type="chain" id="PRO_5020348035" evidence="2">
    <location>
        <begin position="21"/>
        <end position="287"/>
    </location>
</feature>
<dbReference type="InterPro" id="IPR026444">
    <property type="entry name" value="Secre_tail"/>
</dbReference>
<dbReference type="Pfam" id="PF18962">
    <property type="entry name" value="Por_Secre_tail"/>
    <property type="match status" value="1"/>
</dbReference>
<evidence type="ECO:0000313" key="5">
    <source>
        <dbReference type="Proteomes" id="UP000307657"/>
    </source>
</evidence>
<comment type="caution">
    <text evidence="4">The sequence shown here is derived from an EMBL/GenBank/DDBJ whole genome shotgun (WGS) entry which is preliminary data.</text>
</comment>
<evidence type="ECO:0000259" key="3">
    <source>
        <dbReference type="Pfam" id="PF18962"/>
    </source>
</evidence>
<evidence type="ECO:0000256" key="2">
    <source>
        <dbReference type="SAM" id="SignalP"/>
    </source>
</evidence>
<dbReference type="GO" id="GO:0030247">
    <property type="term" value="F:polysaccharide binding"/>
    <property type="evidence" value="ECO:0007669"/>
    <property type="project" value="InterPro"/>
</dbReference>
<dbReference type="Gene3D" id="2.60.120.260">
    <property type="entry name" value="Galactose-binding domain-like"/>
    <property type="match status" value="1"/>
</dbReference>
<feature type="signal peptide" evidence="2">
    <location>
        <begin position="1"/>
        <end position="20"/>
    </location>
</feature>
<dbReference type="Proteomes" id="UP000307657">
    <property type="component" value="Unassembled WGS sequence"/>
</dbReference>
<protein>
    <submittedName>
        <fullName evidence="4">T9SS type A sorting domain-containing protein</fullName>
    </submittedName>
</protein>
<evidence type="ECO:0000313" key="4">
    <source>
        <dbReference type="EMBL" id="TJY34127.1"/>
    </source>
</evidence>
<dbReference type="AlphaFoldDB" id="A0A4U0ER02"/>
<gene>
    <name evidence="4" type="ORF">E5167_12500</name>
</gene>
<dbReference type="OrthoDB" id="849076at2"/>
<keyword evidence="5" id="KW-1185">Reference proteome</keyword>
<dbReference type="NCBIfam" id="TIGR04183">
    <property type="entry name" value="Por_Secre_tail"/>
    <property type="match status" value="1"/>
</dbReference>
<organism evidence="4 5">
    <name type="scientific">Pontimicrobium aquaticum</name>
    <dbReference type="NCBI Taxonomy" id="2565367"/>
    <lineage>
        <taxon>Bacteria</taxon>
        <taxon>Pseudomonadati</taxon>
        <taxon>Bacteroidota</taxon>
        <taxon>Flavobacteriia</taxon>
        <taxon>Flavobacteriales</taxon>
        <taxon>Flavobacteriaceae</taxon>
        <taxon>Pontimicrobium</taxon>
    </lineage>
</organism>
<evidence type="ECO:0000256" key="1">
    <source>
        <dbReference type="ARBA" id="ARBA00022729"/>
    </source>
</evidence>
<dbReference type="RefSeq" id="WP_136844483.1">
    <property type="nucleotide sequence ID" value="NZ_SUPL01000006.1"/>
</dbReference>
<proteinExistence type="predicted"/>
<accession>A0A4U0ER02</accession>
<reference evidence="4 5" key="1">
    <citation type="submission" date="2019-04" db="EMBL/GenBank/DDBJ databases">
        <title>Lacinutrix sp. nov., isolated from marine water.</title>
        <authorList>
            <person name="Kim W."/>
        </authorList>
    </citation>
    <scope>NUCLEOTIDE SEQUENCE [LARGE SCALE GENOMIC DNA]</scope>
    <source>
        <strain evidence="4 5">CAU 1491</strain>
    </source>
</reference>
<feature type="domain" description="Secretion system C-terminal sorting" evidence="3">
    <location>
        <begin position="215"/>
        <end position="285"/>
    </location>
</feature>
<sequence length="287" mass="31747">MKQKLLFLFFSLLMSISGFSQLDDFEDGTVQGWKHKFSNAYEPTNISTDGPAGAGDNYLQMSNSGVEDFNGGSRHIMYNTDSRWLIDYTSAGIVAIRMDVRNAGVNDLHLRVAFWGGNNTWIGSTNAVVVPTGGGWQTIEIPITVSDFTKVSGSDVIANVLADVNSEMRILSNDGSETSLKKGDLRVQISNFDNIAAYTTYLNTRSSKLKNAFSISPNPGRDKLNLRLSKLSNNTTVEVFDVLGKKIYVDNIQAMTKTVNVSRWNNGVYLVRLISDEGTQTKRFVKQ</sequence>
<dbReference type="EMBL" id="SUPL01000006">
    <property type="protein sequence ID" value="TJY34127.1"/>
    <property type="molecule type" value="Genomic_DNA"/>
</dbReference>
<name>A0A4U0ER02_9FLAO</name>
<keyword evidence="1 2" id="KW-0732">Signal</keyword>